<dbReference type="SUPFAM" id="SSF54791">
    <property type="entry name" value="Eukaryotic type KH-domain (KH-domain type I)"/>
    <property type="match status" value="1"/>
</dbReference>
<gene>
    <name evidence="2" type="ORF">PYX00_004284</name>
</gene>
<evidence type="ECO:0000313" key="2">
    <source>
        <dbReference type="EMBL" id="KAL0276783.1"/>
    </source>
</evidence>
<dbReference type="GO" id="GO:0000381">
    <property type="term" value="P:regulation of alternative mRNA splicing, via spliceosome"/>
    <property type="evidence" value="ECO:0007669"/>
    <property type="project" value="TreeGrafter"/>
</dbReference>
<organism evidence="2">
    <name type="scientific">Menopon gallinae</name>
    <name type="common">poultry shaft louse</name>
    <dbReference type="NCBI Taxonomy" id="328185"/>
    <lineage>
        <taxon>Eukaryota</taxon>
        <taxon>Metazoa</taxon>
        <taxon>Ecdysozoa</taxon>
        <taxon>Arthropoda</taxon>
        <taxon>Hexapoda</taxon>
        <taxon>Insecta</taxon>
        <taxon>Pterygota</taxon>
        <taxon>Neoptera</taxon>
        <taxon>Paraneoptera</taxon>
        <taxon>Psocodea</taxon>
        <taxon>Troctomorpha</taxon>
        <taxon>Phthiraptera</taxon>
        <taxon>Amblycera</taxon>
        <taxon>Menoponidae</taxon>
        <taxon>Menopon</taxon>
    </lineage>
</organism>
<reference evidence="2" key="1">
    <citation type="journal article" date="2024" name="Gigascience">
        <title>Chromosome-level genome of the poultry shaft louse Menopon gallinae provides insight into the host-switching and adaptive evolution of parasitic lice.</title>
        <authorList>
            <person name="Xu Y."/>
            <person name="Ma L."/>
            <person name="Liu S."/>
            <person name="Liang Y."/>
            <person name="Liu Q."/>
            <person name="He Z."/>
            <person name="Tian L."/>
            <person name="Duan Y."/>
            <person name="Cai W."/>
            <person name="Li H."/>
            <person name="Song F."/>
        </authorList>
    </citation>
    <scope>NUCLEOTIDE SEQUENCE</scope>
    <source>
        <strain evidence="2">Cailab_2023a</strain>
    </source>
</reference>
<dbReference type="GO" id="GO:0005634">
    <property type="term" value="C:nucleus"/>
    <property type="evidence" value="ECO:0007669"/>
    <property type="project" value="TreeGrafter"/>
</dbReference>
<dbReference type="InterPro" id="IPR036612">
    <property type="entry name" value="KH_dom_type_1_sf"/>
</dbReference>
<feature type="compositionally biased region" description="Low complexity" evidence="1">
    <location>
        <begin position="109"/>
        <end position="127"/>
    </location>
</feature>
<dbReference type="InterPro" id="IPR045071">
    <property type="entry name" value="BBP-like"/>
</dbReference>
<protein>
    <recommendedName>
        <fullName evidence="3">Branchpoint-bridging protein</fullName>
    </recommendedName>
</protein>
<evidence type="ECO:0008006" key="3">
    <source>
        <dbReference type="Google" id="ProtNLM"/>
    </source>
</evidence>
<dbReference type="AlphaFoldDB" id="A0AAW2I508"/>
<dbReference type="EMBL" id="JARGDH010000002">
    <property type="protein sequence ID" value="KAL0276783.1"/>
    <property type="molecule type" value="Genomic_DNA"/>
</dbReference>
<dbReference type="Gene3D" id="3.30.1370.10">
    <property type="entry name" value="K Homology domain, type 1"/>
    <property type="match status" value="1"/>
</dbReference>
<feature type="region of interest" description="Disordered" evidence="1">
    <location>
        <begin position="109"/>
        <end position="135"/>
    </location>
</feature>
<dbReference type="PANTHER" id="PTHR11208:SF140">
    <property type="entry name" value="GH05812P-RELATED"/>
    <property type="match status" value="1"/>
</dbReference>
<proteinExistence type="predicted"/>
<comment type="caution">
    <text evidence="2">The sequence shown here is derived from an EMBL/GenBank/DDBJ whole genome shotgun (WGS) entry which is preliminary data.</text>
</comment>
<evidence type="ECO:0000256" key="1">
    <source>
        <dbReference type="SAM" id="MobiDB-lite"/>
    </source>
</evidence>
<accession>A0AAW2I508</accession>
<sequence>MTKMAILGRGSMRDKHKEEELRLSGDPKFSHLHEDLHVEITAFAPPAEAHARIAYALADVRRFLVPDYNDDIRQEQMWEMQILKEQPENSPIINDGLGLHVLGTTIPIVPTSTGTTSPTNSNGSQSPHTPPSGILDANGGAPIMLPAQHPALRGVAAVQGVKTCIPVTFVFFFWGVGPVTGRKRPLMHTTKHALSPTKRTVMSILARARAAQGKEIPGYHVNG</sequence>
<dbReference type="GO" id="GO:0003729">
    <property type="term" value="F:mRNA binding"/>
    <property type="evidence" value="ECO:0007669"/>
    <property type="project" value="TreeGrafter"/>
</dbReference>
<dbReference type="PANTHER" id="PTHR11208">
    <property type="entry name" value="RNA-BINDING PROTEIN RELATED"/>
    <property type="match status" value="1"/>
</dbReference>
<name>A0AAW2I508_9NEOP</name>